<dbReference type="EMBL" id="DS113703">
    <property type="protein sequence ID" value="EAX97737.1"/>
    <property type="molecule type" value="Genomic_DNA"/>
</dbReference>
<organism evidence="1 2">
    <name type="scientific">Trichomonas vaginalis (strain ATCC PRA-98 / G3)</name>
    <dbReference type="NCBI Taxonomy" id="412133"/>
    <lineage>
        <taxon>Eukaryota</taxon>
        <taxon>Metamonada</taxon>
        <taxon>Parabasalia</taxon>
        <taxon>Trichomonadida</taxon>
        <taxon>Trichomonadidae</taxon>
        <taxon>Trichomonas</taxon>
    </lineage>
</organism>
<sequence length="288" mass="32445">MEQWETTINAVVKSAPLLYCLLLPFAKMTEIIKGDHIGAFEIHGFMMSAIGVLRSIVDQFSFIAPYAAQLIDCVCNRLNSKASGLLLNIMHDLSPKGKEVNIKLYSLNESADSYERDKIWLAYYPIEITEKEQNLLNLCCENVNLEDSIKDFILEGFEEGKHEMEAEEAAHNGESHPLRDPAPHFEHPVEREYPNPAAQSTEERIIVTENAPFAHEPDLPTPSTRKRQLQIIDFFCNLPHPVDTPGNTTPLLVGPPGPELGSILDDQPPLVFPSRTILKCKYKHTIMQ</sequence>
<name>A2FBK2_TRIV3</name>
<protein>
    <submittedName>
        <fullName evidence="1">Uncharacterized protein</fullName>
    </submittedName>
</protein>
<dbReference type="KEGG" id="tva:4755525"/>
<dbReference type="InParanoid" id="A2FBK2"/>
<gene>
    <name evidence="1" type="ORF">TVAG_168340</name>
</gene>
<dbReference type="AlphaFoldDB" id="A2FBK2"/>
<dbReference type="RefSeq" id="XP_001310667.1">
    <property type="nucleotide sequence ID" value="XM_001310666.1"/>
</dbReference>
<dbReference type="VEuPathDB" id="TrichDB:TVAGG3_0130070"/>
<evidence type="ECO:0000313" key="2">
    <source>
        <dbReference type="Proteomes" id="UP000001542"/>
    </source>
</evidence>
<keyword evidence="2" id="KW-1185">Reference proteome</keyword>
<evidence type="ECO:0000313" key="1">
    <source>
        <dbReference type="EMBL" id="EAX97737.1"/>
    </source>
</evidence>
<reference evidence="1" key="2">
    <citation type="journal article" date="2007" name="Science">
        <title>Draft genome sequence of the sexually transmitted pathogen Trichomonas vaginalis.</title>
        <authorList>
            <person name="Carlton J.M."/>
            <person name="Hirt R.P."/>
            <person name="Silva J.C."/>
            <person name="Delcher A.L."/>
            <person name="Schatz M."/>
            <person name="Zhao Q."/>
            <person name="Wortman J.R."/>
            <person name="Bidwell S.L."/>
            <person name="Alsmark U.C.M."/>
            <person name="Besteiro S."/>
            <person name="Sicheritz-Ponten T."/>
            <person name="Noel C.J."/>
            <person name="Dacks J.B."/>
            <person name="Foster P.G."/>
            <person name="Simillion C."/>
            <person name="Van de Peer Y."/>
            <person name="Miranda-Saavedra D."/>
            <person name="Barton G.J."/>
            <person name="Westrop G.D."/>
            <person name="Mueller S."/>
            <person name="Dessi D."/>
            <person name="Fiori P.L."/>
            <person name="Ren Q."/>
            <person name="Paulsen I."/>
            <person name="Zhang H."/>
            <person name="Bastida-Corcuera F.D."/>
            <person name="Simoes-Barbosa A."/>
            <person name="Brown M.T."/>
            <person name="Hayes R.D."/>
            <person name="Mukherjee M."/>
            <person name="Okumura C.Y."/>
            <person name="Schneider R."/>
            <person name="Smith A.J."/>
            <person name="Vanacova S."/>
            <person name="Villalvazo M."/>
            <person name="Haas B.J."/>
            <person name="Pertea M."/>
            <person name="Feldblyum T.V."/>
            <person name="Utterback T.R."/>
            <person name="Shu C.L."/>
            <person name="Osoegawa K."/>
            <person name="de Jong P.J."/>
            <person name="Hrdy I."/>
            <person name="Horvathova L."/>
            <person name="Zubacova Z."/>
            <person name="Dolezal P."/>
            <person name="Malik S.B."/>
            <person name="Logsdon J.M. Jr."/>
            <person name="Henze K."/>
            <person name="Gupta A."/>
            <person name="Wang C.C."/>
            <person name="Dunne R.L."/>
            <person name="Upcroft J.A."/>
            <person name="Upcroft P."/>
            <person name="White O."/>
            <person name="Salzberg S.L."/>
            <person name="Tang P."/>
            <person name="Chiu C.-H."/>
            <person name="Lee Y.-S."/>
            <person name="Embley T.M."/>
            <person name="Coombs G.H."/>
            <person name="Mottram J.C."/>
            <person name="Tachezy J."/>
            <person name="Fraser-Liggett C.M."/>
            <person name="Johnson P.J."/>
        </authorList>
    </citation>
    <scope>NUCLEOTIDE SEQUENCE [LARGE SCALE GENOMIC DNA]</scope>
    <source>
        <strain evidence="1">G3</strain>
    </source>
</reference>
<reference evidence="1" key="1">
    <citation type="submission" date="2006-10" db="EMBL/GenBank/DDBJ databases">
        <authorList>
            <person name="Amadeo P."/>
            <person name="Zhao Q."/>
            <person name="Wortman J."/>
            <person name="Fraser-Liggett C."/>
            <person name="Carlton J."/>
        </authorList>
    </citation>
    <scope>NUCLEOTIDE SEQUENCE</scope>
    <source>
        <strain evidence="1">G3</strain>
    </source>
</reference>
<proteinExistence type="predicted"/>
<accession>A2FBK2</accession>
<dbReference type="Proteomes" id="UP000001542">
    <property type="component" value="Unassembled WGS sequence"/>
</dbReference>
<dbReference type="VEuPathDB" id="TrichDB:TVAG_168340"/>